<evidence type="ECO:0000256" key="1">
    <source>
        <dbReference type="SAM" id="MobiDB-lite"/>
    </source>
</evidence>
<organism evidence="2 3">
    <name type="scientific">Dendrobium chrysotoxum</name>
    <name type="common">Orchid</name>
    <dbReference type="NCBI Taxonomy" id="161865"/>
    <lineage>
        <taxon>Eukaryota</taxon>
        <taxon>Viridiplantae</taxon>
        <taxon>Streptophyta</taxon>
        <taxon>Embryophyta</taxon>
        <taxon>Tracheophyta</taxon>
        <taxon>Spermatophyta</taxon>
        <taxon>Magnoliopsida</taxon>
        <taxon>Liliopsida</taxon>
        <taxon>Asparagales</taxon>
        <taxon>Orchidaceae</taxon>
        <taxon>Epidendroideae</taxon>
        <taxon>Malaxideae</taxon>
        <taxon>Dendrobiinae</taxon>
        <taxon>Dendrobium</taxon>
    </lineage>
</organism>
<keyword evidence="3" id="KW-1185">Reference proteome</keyword>
<gene>
    <name evidence="2" type="ORF">IEQ34_000692</name>
</gene>
<accession>A0AAV7HAY8</accession>
<proteinExistence type="predicted"/>
<name>A0AAV7HAY8_DENCH</name>
<dbReference type="AlphaFoldDB" id="A0AAV7HAY8"/>
<reference evidence="2 3" key="1">
    <citation type="journal article" date="2021" name="Hortic Res">
        <title>Chromosome-scale assembly of the Dendrobium chrysotoxum genome enhances the understanding of orchid evolution.</title>
        <authorList>
            <person name="Zhang Y."/>
            <person name="Zhang G.Q."/>
            <person name="Zhang D."/>
            <person name="Liu X.D."/>
            <person name="Xu X.Y."/>
            <person name="Sun W.H."/>
            <person name="Yu X."/>
            <person name="Zhu X."/>
            <person name="Wang Z.W."/>
            <person name="Zhao X."/>
            <person name="Zhong W.Y."/>
            <person name="Chen H."/>
            <person name="Yin W.L."/>
            <person name="Huang T."/>
            <person name="Niu S.C."/>
            <person name="Liu Z.J."/>
        </authorList>
    </citation>
    <scope>NUCLEOTIDE SEQUENCE [LARGE SCALE GENOMIC DNA]</scope>
    <source>
        <strain evidence="2">Lindl</strain>
    </source>
</reference>
<comment type="caution">
    <text evidence="2">The sequence shown here is derived from an EMBL/GenBank/DDBJ whole genome shotgun (WGS) entry which is preliminary data.</text>
</comment>
<feature type="region of interest" description="Disordered" evidence="1">
    <location>
        <begin position="31"/>
        <end position="60"/>
    </location>
</feature>
<evidence type="ECO:0000313" key="3">
    <source>
        <dbReference type="Proteomes" id="UP000775213"/>
    </source>
</evidence>
<sequence>MPLQVIKLDGCAVAGKRWEVDGRRKFATESSKRSKSIGLAMREREREREGGWVGERGMKK</sequence>
<feature type="compositionally biased region" description="Basic and acidic residues" evidence="1">
    <location>
        <begin position="41"/>
        <end position="50"/>
    </location>
</feature>
<dbReference type="Proteomes" id="UP000775213">
    <property type="component" value="Unassembled WGS sequence"/>
</dbReference>
<evidence type="ECO:0000313" key="2">
    <source>
        <dbReference type="EMBL" id="KAH0470969.1"/>
    </source>
</evidence>
<dbReference type="EMBL" id="JAGFBR010000001">
    <property type="protein sequence ID" value="KAH0470969.1"/>
    <property type="molecule type" value="Genomic_DNA"/>
</dbReference>
<protein>
    <submittedName>
        <fullName evidence="2">Uncharacterized protein</fullName>
    </submittedName>
</protein>